<evidence type="ECO:0000313" key="1">
    <source>
        <dbReference type="EMBL" id="EAR84187.1"/>
    </source>
</evidence>
<evidence type="ECO:0000313" key="2">
    <source>
        <dbReference type="Proteomes" id="UP000009168"/>
    </source>
</evidence>
<dbReference type="InParanoid" id="Q22G39"/>
<dbReference type="KEGG" id="tet:TTHERM_00721180"/>
<dbReference type="AlphaFoldDB" id="Q22G39"/>
<sequence length="456" mass="54249">MSPSSLSQAEINQQLEAQKLAYEKSIENYYNSLTSEQKKQLLSQYNEEDYTLIIQLPRQDKQYYMKKLGLITYPEDIENLAIIVQKKTINEQELDDEQSLMEASKYTKFINQCSNLRKFSFTVEYQQQFMDYSDLLFYSLESRDIQEIALCVRGLSKSKDTLSKILKSVRTFKYSIQKLKIQFNDIFLNDDSFNQLFLLIKKAPKLQELEIELGAKFFIQLERVFLFCKILETATQLKKVSLKFSKIDFLKGTVFDFQQGNIQILNLDFVEAKLFDNTFITQLITNNNYNLKDVHLRVNATNSIEDIFISLYHLPQLLKLHFESPKYFQEDQVKIIKNFISKKSSIMYFSINLSQKIDFLYDKSARILKNLPNLCAFREISDVKFKRTERVKKMLEYFISRFIRFRRTYIYSLIAIKELRKKYRKILPKGVWEDLLNDFVTFEDLEQLIDKTDKSK</sequence>
<keyword evidence="2" id="KW-1185">Reference proteome</keyword>
<dbReference type="HOGENOM" id="CLU_600646_0_0_1"/>
<organism evidence="1 2">
    <name type="scientific">Tetrahymena thermophila (strain SB210)</name>
    <dbReference type="NCBI Taxonomy" id="312017"/>
    <lineage>
        <taxon>Eukaryota</taxon>
        <taxon>Sar</taxon>
        <taxon>Alveolata</taxon>
        <taxon>Ciliophora</taxon>
        <taxon>Intramacronucleata</taxon>
        <taxon>Oligohymenophorea</taxon>
        <taxon>Hymenostomatida</taxon>
        <taxon>Tetrahymenina</taxon>
        <taxon>Tetrahymenidae</taxon>
        <taxon>Tetrahymena</taxon>
    </lineage>
</organism>
<dbReference type="SUPFAM" id="SSF52047">
    <property type="entry name" value="RNI-like"/>
    <property type="match status" value="1"/>
</dbReference>
<dbReference type="Proteomes" id="UP000009168">
    <property type="component" value="Unassembled WGS sequence"/>
</dbReference>
<name>Q22G39_TETTS</name>
<dbReference type="EMBL" id="GG662576">
    <property type="protein sequence ID" value="EAR84187.1"/>
    <property type="molecule type" value="Genomic_DNA"/>
</dbReference>
<reference evidence="2" key="1">
    <citation type="journal article" date="2006" name="PLoS Biol.">
        <title>Macronuclear genome sequence of the ciliate Tetrahymena thermophila, a model eukaryote.</title>
        <authorList>
            <person name="Eisen J.A."/>
            <person name="Coyne R.S."/>
            <person name="Wu M."/>
            <person name="Wu D."/>
            <person name="Thiagarajan M."/>
            <person name="Wortman J.R."/>
            <person name="Badger J.H."/>
            <person name="Ren Q."/>
            <person name="Amedeo P."/>
            <person name="Jones K.M."/>
            <person name="Tallon L.J."/>
            <person name="Delcher A.L."/>
            <person name="Salzberg S.L."/>
            <person name="Silva J.C."/>
            <person name="Haas B.J."/>
            <person name="Majoros W.H."/>
            <person name="Farzad M."/>
            <person name="Carlton J.M."/>
            <person name="Smith R.K. Jr."/>
            <person name="Garg J."/>
            <person name="Pearlman R.E."/>
            <person name="Karrer K.M."/>
            <person name="Sun L."/>
            <person name="Manning G."/>
            <person name="Elde N.C."/>
            <person name="Turkewitz A.P."/>
            <person name="Asai D.J."/>
            <person name="Wilkes D.E."/>
            <person name="Wang Y."/>
            <person name="Cai H."/>
            <person name="Collins K."/>
            <person name="Stewart B.A."/>
            <person name="Lee S.R."/>
            <person name="Wilamowska K."/>
            <person name="Weinberg Z."/>
            <person name="Ruzzo W.L."/>
            <person name="Wloga D."/>
            <person name="Gaertig J."/>
            <person name="Frankel J."/>
            <person name="Tsao C.-C."/>
            <person name="Gorovsky M.A."/>
            <person name="Keeling P.J."/>
            <person name="Waller R.F."/>
            <person name="Patron N.J."/>
            <person name="Cherry J.M."/>
            <person name="Stover N.A."/>
            <person name="Krieger C.J."/>
            <person name="del Toro C."/>
            <person name="Ryder H.F."/>
            <person name="Williamson S.C."/>
            <person name="Barbeau R.A."/>
            <person name="Hamilton E.P."/>
            <person name="Orias E."/>
        </authorList>
    </citation>
    <scope>NUCLEOTIDE SEQUENCE [LARGE SCALE GENOMIC DNA]</scope>
    <source>
        <strain evidence="2">SB210</strain>
    </source>
</reference>
<protein>
    <submittedName>
        <fullName evidence="1">Uncharacterized protein</fullName>
    </submittedName>
</protein>
<accession>Q22G39</accession>
<gene>
    <name evidence="1" type="ORF">TTHERM_00721180</name>
</gene>
<proteinExistence type="predicted"/>
<dbReference type="RefSeq" id="XP_001031850.1">
    <property type="nucleotide sequence ID" value="XM_001031850.3"/>
</dbReference>
<dbReference type="GeneID" id="7835042"/>